<dbReference type="PANTHER" id="PTHR24027">
    <property type="entry name" value="CADHERIN-23"/>
    <property type="match status" value="1"/>
</dbReference>
<accession>A0A3S5C3G9</accession>
<evidence type="ECO:0000256" key="1">
    <source>
        <dbReference type="ARBA" id="ARBA00004370"/>
    </source>
</evidence>
<dbReference type="Proteomes" id="UP000784294">
    <property type="component" value="Unassembled WGS sequence"/>
</dbReference>
<evidence type="ECO:0000256" key="5">
    <source>
        <dbReference type="PROSITE-ProRule" id="PRU00043"/>
    </source>
</evidence>
<dbReference type="InterPro" id="IPR039808">
    <property type="entry name" value="Cadherin"/>
</dbReference>
<dbReference type="PROSITE" id="PS50268">
    <property type="entry name" value="CADHERIN_2"/>
    <property type="match status" value="3"/>
</dbReference>
<comment type="caution">
    <text evidence="7">The sequence shown here is derived from an EMBL/GenBank/DDBJ whole genome shotgun (WGS) entry which is preliminary data.</text>
</comment>
<dbReference type="GO" id="GO:0005509">
    <property type="term" value="F:calcium ion binding"/>
    <property type="evidence" value="ECO:0007669"/>
    <property type="project" value="UniProtKB-UniRule"/>
</dbReference>
<feature type="domain" description="Cadherin" evidence="6">
    <location>
        <begin position="321"/>
        <end position="444"/>
    </location>
</feature>
<protein>
    <recommendedName>
        <fullName evidence="6">Cadherin domain-containing protein</fullName>
    </recommendedName>
</protein>
<feature type="domain" description="Cadherin" evidence="6">
    <location>
        <begin position="445"/>
        <end position="567"/>
    </location>
</feature>
<dbReference type="Gene3D" id="2.60.40.60">
    <property type="entry name" value="Cadherins"/>
    <property type="match status" value="3"/>
</dbReference>
<dbReference type="Pfam" id="PF00028">
    <property type="entry name" value="Cadherin"/>
    <property type="match status" value="1"/>
</dbReference>
<dbReference type="CDD" id="cd11304">
    <property type="entry name" value="Cadherin_repeat"/>
    <property type="match status" value="3"/>
</dbReference>
<feature type="domain" description="Cadherin" evidence="6">
    <location>
        <begin position="597"/>
        <end position="694"/>
    </location>
</feature>
<dbReference type="AlphaFoldDB" id="A0A3S5C3G9"/>
<gene>
    <name evidence="7" type="ORF">PXEA_LOCUS26230</name>
</gene>
<dbReference type="SMART" id="SM00112">
    <property type="entry name" value="CA"/>
    <property type="match status" value="2"/>
</dbReference>
<dbReference type="OrthoDB" id="6154916at2759"/>
<dbReference type="GO" id="GO:0016342">
    <property type="term" value="C:catenin complex"/>
    <property type="evidence" value="ECO:0007669"/>
    <property type="project" value="TreeGrafter"/>
</dbReference>
<dbReference type="GO" id="GO:0016477">
    <property type="term" value="P:cell migration"/>
    <property type="evidence" value="ECO:0007669"/>
    <property type="project" value="TreeGrafter"/>
</dbReference>
<dbReference type="GO" id="GO:0008013">
    <property type="term" value="F:beta-catenin binding"/>
    <property type="evidence" value="ECO:0007669"/>
    <property type="project" value="TreeGrafter"/>
</dbReference>
<sequence length="1155" mass="129443">MYEIDKYHSSFEATEHFGIQRVTGIIRCIATKPTNLRSPVLLSVLVSDDSGRYSKKAISVNIIFKNSSSTLKSVTCVLTETLHSSLSTINSSSHTNSTRFSSIKFEDAPRILNPRFFMLRDVKKSPFYVESETGIIYSKRAPECKNIKLGLLIESNELLPSGENEYFGCNLFLSCNITQKTSEILVGFLVPTSDVNRTLIRQVYFSNEHGLPDYIFTIPPDAPVGFLVGTLHAYGSKDINLEFKKLNENQAYPCLHLNAESGNIRLWCPVKEVWHKFPIEFLVGLVVNGALSKLKGTQVLVRILRENTNFSENLPSFPVFSASEYHFYVHEFDALPNHIVGRLLAVDADTRKALLPSAWITFGRSESRDSHSINPESKEFTSKIGIFPDGTVFIDSSQPLDRERSAYLVSFAFLNFSHPGSSPILHYCRIILYILDDNDNEPVFIQSSYTFELAEKAKISEVFGRIFAIDADQGLNSLITYQIMLTNLHDESHILPYIELDPLTGEFYTLAPIDRESLVTIPGVHLYKEDPLFNLTIVVLDSGTPRLSSSAIVTIIIKDVNDNPPSFSSSVYYAKALLNDFSQSTNDTFIVLGPEYLKVSDPDSSKLTNLHFGITSVICETSHNLDINFSIEETTGALSISFGSGLSSNVLSHSVYYHLLIFVTDRTDNQGLASHSEVIIELETLDEAYLSHTFQAAPWRGSENGIRITQLSEFNFSIVVNIDYFAMGSILFSFTSASKSRHMNKHIVAETHYHLQTGIMDDFLALDSKWGFIYLRRPVSTEHLNVILTWELKASTVLPWSGFHAVNETIWVSFLFYSNQYRRPTLILQPEEYLSHVLLLNCDTLGDDQRQIIGKPIGLRLKDGTSHKPALQFKTSFHVPASTHSLVRLNSSTGFFEALEVGCALQTRKLVSQASKRGEAILELDEMDELMYNDLKDNKGELITIGAYACLDDSYCTPLRRIDILMIHRSSNKGAPCRHTETAPLVCPSQTVMLLDSLSLFTATDVAGAQLDPFSLNWSLPFRLARLDGLPLSALQREPPPVGGYRWSRTETGGAETEIQTDWEGASTDILVHPSSGLLELLNVYRLAELVTRQRSILDLPLEVVEAGVASRRPQFCPIRLVVPPLCSLPHLVNKPALLQPKQRSYLAKVRLFYL</sequence>
<evidence type="ECO:0000256" key="3">
    <source>
        <dbReference type="ARBA" id="ARBA00022837"/>
    </source>
</evidence>
<dbReference type="GO" id="GO:0007156">
    <property type="term" value="P:homophilic cell adhesion via plasma membrane adhesion molecules"/>
    <property type="evidence" value="ECO:0007669"/>
    <property type="project" value="InterPro"/>
</dbReference>
<proteinExistence type="predicted"/>
<evidence type="ECO:0000313" key="8">
    <source>
        <dbReference type="Proteomes" id="UP000784294"/>
    </source>
</evidence>
<keyword evidence="3 5" id="KW-0106">Calcium</keyword>
<organism evidence="7 8">
    <name type="scientific">Protopolystoma xenopodis</name>
    <dbReference type="NCBI Taxonomy" id="117903"/>
    <lineage>
        <taxon>Eukaryota</taxon>
        <taxon>Metazoa</taxon>
        <taxon>Spiralia</taxon>
        <taxon>Lophotrochozoa</taxon>
        <taxon>Platyhelminthes</taxon>
        <taxon>Monogenea</taxon>
        <taxon>Polyopisthocotylea</taxon>
        <taxon>Polystomatidea</taxon>
        <taxon>Polystomatidae</taxon>
        <taxon>Protopolystoma</taxon>
    </lineage>
</organism>
<dbReference type="PROSITE" id="PS00232">
    <property type="entry name" value="CADHERIN_1"/>
    <property type="match status" value="1"/>
</dbReference>
<dbReference type="PRINTS" id="PR00205">
    <property type="entry name" value="CADHERIN"/>
</dbReference>
<name>A0A3S5C3G9_9PLAT</name>
<dbReference type="InterPro" id="IPR002126">
    <property type="entry name" value="Cadherin-like_dom"/>
</dbReference>
<comment type="subcellular location">
    <subcellularLocation>
        <location evidence="1">Membrane</location>
    </subcellularLocation>
</comment>
<keyword evidence="8" id="KW-1185">Reference proteome</keyword>
<evidence type="ECO:0000313" key="7">
    <source>
        <dbReference type="EMBL" id="VEL32790.1"/>
    </source>
</evidence>
<dbReference type="EMBL" id="CAAALY010244678">
    <property type="protein sequence ID" value="VEL32790.1"/>
    <property type="molecule type" value="Genomic_DNA"/>
</dbReference>
<evidence type="ECO:0000256" key="4">
    <source>
        <dbReference type="ARBA" id="ARBA00023136"/>
    </source>
</evidence>
<dbReference type="PANTHER" id="PTHR24027:SF441">
    <property type="entry name" value="CADHERIN DOMAIN-CONTAINING PROTEIN"/>
    <property type="match status" value="1"/>
</dbReference>
<reference evidence="7" key="1">
    <citation type="submission" date="2018-11" db="EMBL/GenBank/DDBJ databases">
        <authorList>
            <consortium name="Pathogen Informatics"/>
        </authorList>
    </citation>
    <scope>NUCLEOTIDE SEQUENCE</scope>
</reference>
<dbReference type="SUPFAM" id="SSF49313">
    <property type="entry name" value="Cadherin-like"/>
    <property type="match status" value="1"/>
</dbReference>
<keyword evidence="2" id="KW-0677">Repeat</keyword>
<evidence type="ECO:0000259" key="6">
    <source>
        <dbReference type="PROSITE" id="PS50268"/>
    </source>
</evidence>
<dbReference type="InterPro" id="IPR015919">
    <property type="entry name" value="Cadherin-like_sf"/>
</dbReference>
<dbReference type="GO" id="GO:0045296">
    <property type="term" value="F:cadherin binding"/>
    <property type="evidence" value="ECO:0007669"/>
    <property type="project" value="TreeGrafter"/>
</dbReference>
<dbReference type="InterPro" id="IPR020894">
    <property type="entry name" value="Cadherin_CS"/>
</dbReference>
<keyword evidence="4" id="KW-0472">Membrane</keyword>
<evidence type="ECO:0000256" key="2">
    <source>
        <dbReference type="ARBA" id="ARBA00022737"/>
    </source>
</evidence>